<dbReference type="OrthoDB" id="1447404at2"/>
<organism evidence="2 3">
    <name type="scientific">Tenacibaculum soleae</name>
    <dbReference type="NCBI Taxonomy" id="447689"/>
    <lineage>
        <taxon>Bacteria</taxon>
        <taxon>Pseudomonadati</taxon>
        <taxon>Bacteroidota</taxon>
        <taxon>Flavobacteriia</taxon>
        <taxon>Flavobacteriales</taxon>
        <taxon>Flavobacteriaceae</taxon>
        <taxon>Tenacibaculum</taxon>
    </lineage>
</organism>
<sequence length="149" mass="16581">MKLFFTLFFSILISSCPSNQEKGEITSLYKGSLAGDGSEGFIKENLVINSVDKWKEFLTIIDDTNTISTEFKNSVDFSKNTILVAIDAKKTTGGFSVEILNKIQNNDKLQVTVLSKGPKPTDMVTMSLTQPIHIVKINKTNKEIIFVNK</sequence>
<evidence type="ECO:0000313" key="3">
    <source>
        <dbReference type="Proteomes" id="UP000093186"/>
    </source>
</evidence>
<proteinExistence type="predicted"/>
<comment type="caution">
    <text evidence="2">The sequence shown here is derived from an EMBL/GenBank/DDBJ whole genome shotgun (WGS) entry which is preliminary data.</text>
</comment>
<dbReference type="STRING" id="447689.BA195_09675"/>
<protein>
    <recommendedName>
        <fullName evidence="1">PrcB C-terminal domain-containing protein</fullName>
    </recommendedName>
</protein>
<reference evidence="2 3" key="1">
    <citation type="submission" date="2016-06" db="EMBL/GenBank/DDBJ databases">
        <title>Draft Genome Sequence of Tenacibaculum soleae UCD-KL19.</title>
        <authorList>
            <person name="Eisen J.A."/>
            <person name="Coil D.A."/>
            <person name="Lujan K.M."/>
        </authorList>
    </citation>
    <scope>NUCLEOTIDE SEQUENCE [LARGE SCALE GENOMIC DNA]</scope>
    <source>
        <strain evidence="2 3">UCD-KL19</strain>
    </source>
</reference>
<dbReference type="InterPro" id="IPR025748">
    <property type="entry name" value="PrcB_C_dom"/>
</dbReference>
<evidence type="ECO:0000259" key="1">
    <source>
        <dbReference type="Pfam" id="PF14343"/>
    </source>
</evidence>
<accession>A0A1B9XXZ0</accession>
<dbReference type="PROSITE" id="PS51257">
    <property type="entry name" value="PROKAR_LIPOPROTEIN"/>
    <property type="match status" value="1"/>
</dbReference>
<dbReference type="EMBL" id="MAKX01000013">
    <property type="protein sequence ID" value="OCK42437.1"/>
    <property type="molecule type" value="Genomic_DNA"/>
</dbReference>
<feature type="domain" description="PrcB C-terminal" evidence="1">
    <location>
        <begin position="87"/>
        <end position="138"/>
    </location>
</feature>
<dbReference type="Proteomes" id="UP000093186">
    <property type="component" value="Unassembled WGS sequence"/>
</dbReference>
<dbReference type="Pfam" id="PF14343">
    <property type="entry name" value="PrcB_C"/>
    <property type="match status" value="1"/>
</dbReference>
<gene>
    <name evidence="2" type="ORF">BA195_09675</name>
</gene>
<evidence type="ECO:0000313" key="2">
    <source>
        <dbReference type="EMBL" id="OCK42437.1"/>
    </source>
</evidence>
<dbReference type="AlphaFoldDB" id="A0A1B9XXZ0"/>
<dbReference type="RefSeq" id="WP_068704976.1">
    <property type="nucleotide sequence ID" value="NZ_JAUOSW010000006.1"/>
</dbReference>
<name>A0A1B9XXZ0_9FLAO</name>
<keyword evidence="3" id="KW-1185">Reference proteome</keyword>